<proteinExistence type="predicted"/>
<dbReference type="PANTHER" id="PTHR43031">
    <property type="entry name" value="FAD-DEPENDENT OXIDOREDUCTASE"/>
    <property type="match status" value="1"/>
</dbReference>
<keyword evidence="1 3" id="KW-0812">Transmembrane</keyword>
<dbReference type="PANTHER" id="PTHR43031:SF16">
    <property type="entry name" value="OXIDOREDUCTASE"/>
    <property type="match status" value="1"/>
</dbReference>
<reference evidence="3 4" key="1">
    <citation type="journal article" date="2015" name="Nature">
        <title>rRNA introns, odd ribosomes, and small enigmatic genomes across a large radiation of phyla.</title>
        <authorList>
            <person name="Brown C.T."/>
            <person name="Hug L.A."/>
            <person name="Thomas B.C."/>
            <person name="Sharon I."/>
            <person name="Castelle C.J."/>
            <person name="Singh A."/>
            <person name="Wilkins M.J."/>
            <person name="Williams K.H."/>
            <person name="Banfield J.F."/>
        </authorList>
    </citation>
    <scope>NUCLEOTIDE SEQUENCE [LARGE SCALE GENOMIC DNA]</scope>
</reference>
<feature type="domain" description="Rhodanese" evidence="2">
    <location>
        <begin position="52"/>
        <end position="142"/>
    </location>
</feature>
<feature type="transmembrane region" description="Helical" evidence="1">
    <location>
        <begin position="366"/>
        <end position="381"/>
    </location>
</feature>
<dbReference type="Pfam" id="PF00581">
    <property type="entry name" value="Rhodanese"/>
    <property type="match status" value="1"/>
</dbReference>
<comment type="caution">
    <text evidence="3">The sequence shown here is derived from an EMBL/GenBank/DDBJ whole genome shotgun (WGS) entry which is preliminary data.</text>
</comment>
<dbReference type="Proteomes" id="UP000034207">
    <property type="component" value="Unassembled WGS sequence"/>
</dbReference>
<keyword evidence="1" id="KW-1133">Transmembrane helix</keyword>
<keyword evidence="1" id="KW-0472">Membrane</keyword>
<feature type="transmembrane region" description="Helical" evidence="1">
    <location>
        <begin position="169"/>
        <end position="188"/>
    </location>
</feature>
<name>A0A0G0LSB5_UNCC2</name>
<feature type="transmembrane region" description="Helical" evidence="1">
    <location>
        <begin position="236"/>
        <end position="257"/>
    </location>
</feature>
<dbReference type="SMART" id="SM00450">
    <property type="entry name" value="RHOD"/>
    <property type="match status" value="1"/>
</dbReference>
<organism evidence="3 4">
    <name type="scientific">candidate division CPR2 bacterium GW2011_GWC2_39_10</name>
    <dbReference type="NCBI Taxonomy" id="1618345"/>
    <lineage>
        <taxon>Bacteria</taxon>
        <taxon>Bacteria division CPR2</taxon>
    </lineage>
</organism>
<dbReference type="InterPro" id="IPR001763">
    <property type="entry name" value="Rhodanese-like_dom"/>
</dbReference>
<dbReference type="SUPFAM" id="SSF52821">
    <property type="entry name" value="Rhodanese/Cell cycle control phosphatase"/>
    <property type="match status" value="1"/>
</dbReference>
<dbReference type="InterPro" id="IPR050229">
    <property type="entry name" value="GlpE_sulfurtransferase"/>
</dbReference>
<evidence type="ECO:0000313" key="3">
    <source>
        <dbReference type="EMBL" id="KKQ94803.1"/>
    </source>
</evidence>
<evidence type="ECO:0000256" key="1">
    <source>
        <dbReference type="SAM" id="Phobius"/>
    </source>
</evidence>
<dbReference type="InterPro" id="IPR036873">
    <property type="entry name" value="Rhodanese-like_dom_sf"/>
</dbReference>
<sequence length="382" mass="42565">MKKINVSWLLPIILVGISLIIGIFLVKNIVTKPQPKENEVISTEELKSKIDAKTPFKLIDARSKDRYELEHLPNAINIPENELDKIKNVALPTEYLVVYCEGFGCPSAKEAKNVLAKKGYKNVRIYNEGIPGWKADGNSTVKGSGTTIKNLASRYKTLPLVLLAGLTDGFNPCAIGMLLFLLGYLIIFAEKPEMSLKLGIAYIATTFMAYYLLGLVLLNSLYVITGSSGFQAISRSVNYVIIGVLTIAAIVNIKDVFFYGKGLSLQIPKKVRGQLEKVVEIATLPSTIVLAFLVTFFESPCSLPVYIGTLKILHETYSATVTLFYLALYNLMFVMPIIVLLVAVLKGEQMVKIKEWEHRNKKNMKLTMALMQLFIAAIIYFY</sequence>
<feature type="transmembrane region" description="Helical" evidence="1">
    <location>
        <begin position="317"/>
        <end position="345"/>
    </location>
</feature>
<dbReference type="CDD" id="cd00158">
    <property type="entry name" value="RHOD"/>
    <property type="match status" value="1"/>
</dbReference>
<dbReference type="STRING" id="1618345.UT18_C0007G0059"/>
<evidence type="ECO:0000313" key="4">
    <source>
        <dbReference type="Proteomes" id="UP000034207"/>
    </source>
</evidence>
<accession>A0A0G0LSB5</accession>
<evidence type="ECO:0000259" key="2">
    <source>
        <dbReference type="PROSITE" id="PS50206"/>
    </source>
</evidence>
<feature type="transmembrane region" description="Helical" evidence="1">
    <location>
        <begin position="7"/>
        <end position="26"/>
    </location>
</feature>
<dbReference type="PROSITE" id="PS50206">
    <property type="entry name" value="RHODANESE_3"/>
    <property type="match status" value="1"/>
</dbReference>
<protein>
    <submittedName>
        <fullName evidence="3">Cytochrome c biogenesis protein, transmembrane region</fullName>
    </submittedName>
</protein>
<dbReference type="Gene3D" id="3.40.250.10">
    <property type="entry name" value="Rhodanese-like domain"/>
    <property type="match status" value="1"/>
</dbReference>
<dbReference type="AlphaFoldDB" id="A0A0G0LSB5"/>
<gene>
    <name evidence="3" type="ORF">UT18_C0007G0059</name>
</gene>
<dbReference type="EMBL" id="LBVV01000007">
    <property type="protein sequence ID" value="KKQ94803.1"/>
    <property type="molecule type" value="Genomic_DNA"/>
</dbReference>
<feature type="transmembrane region" description="Helical" evidence="1">
    <location>
        <begin position="200"/>
        <end position="224"/>
    </location>
</feature>